<evidence type="ECO:0000256" key="2">
    <source>
        <dbReference type="ARBA" id="ARBA00012000"/>
    </source>
</evidence>
<dbReference type="SUPFAM" id="SSF48150">
    <property type="entry name" value="DNA-glycosylase"/>
    <property type="match status" value="1"/>
</dbReference>
<name>A0ABT4RG09_9ACTN</name>
<accession>A0ABT4RG09</accession>
<dbReference type="Gene3D" id="1.10.1670.40">
    <property type="match status" value="1"/>
</dbReference>
<dbReference type="Proteomes" id="UP001147700">
    <property type="component" value="Unassembled WGS sequence"/>
</dbReference>
<comment type="catalytic activity">
    <reaction evidence="1">
        <text>Hydrolysis of alkylated DNA, releasing 3-methyladenine, 3-methylguanine, 7-methylguanine and 7-methyladenine.</text>
        <dbReference type="EC" id="3.2.2.21"/>
    </reaction>
</comment>
<organism evidence="6 7">
    <name type="scientific">Solirubrobacter deserti</name>
    <dbReference type="NCBI Taxonomy" id="2282478"/>
    <lineage>
        <taxon>Bacteria</taxon>
        <taxon>Bacillati</taxon>
        <taxon>Actinomycetota</taxon>
        <taxon>Thermoleophilia</taxon>
        <taxon>Solirubrobacterales</taxon>
        <taxon>Solirubrobacteraceae</taxon>
        <taxon>Solirubrobacter</taxon>
    </lineage>
</organism>
<dbReference type="Gene3D" id="1.10.340.30">
    <property type="entry name" value="Hypothetical protein, domain 2"/>
    <property type="match status" value="1"/>
</dbReference>
<dbReference type="EMBL" id="JAPCID010000009">
    <property type="protein sequence ID" value="MDA0137450.1"/>
    <property type="molecule type" value="Genomic_DNA"/>
</dbReference>
<dbReference type="InterPro" id="IPR051912">
    <property type="entry name" value="Alkylbase_DNA_Glycosylase/TA"/>
</dbReference>
<proteinExistence type="predicted"/>
<dbReference type="CDD" id="cd00056">
    <property type="entry name" value="ENDO3c"/>
    <property type="match status" value="1"/>
</dbReference>
<keyword evidence="4" id="KW-0234">DNA repair</keyword>
<keyword evidence="7" id="KW-1185">Reference proteome</keyword>
<evidence type="ECO:0000313" key="6">
    <source>
        <dbReference type="EMBL" id="MDA0137450.1"/>
    </source>
</evidence>
<dbReference type="SMART" id="SM00478">
    <property type="entry name" value="ENDO3c"/>
    <property type="match status" value="1"/>
</dbReference>
<evidence type="ECO:0000256" key="1">
    <source>
        <dbReference type="ARBA" id="ARBA00000086"/>
    </source>
</evidence>
<feature type="domain" description="HhH-GPD" evidence="5">
    <location>
        <begin position="45"/>
        <end position="200"/>
    </location>
</feature>
<evidence type="ECO:0000313" key="7">
    <source>
        <dbReference type="Proteomes" id="UP001147700"/>
    </source>
</evidence>
<evidence type="ECO:0000259" key="5">
    <source>
        <dbReference type="SMART" id="SM00478"/>
    </source>
</evidence>
<protein>
    <recommendedName>
        <fullName evidence="2">DNA-3-methyladenine glycosylase II</fullName>
        <ecNumber evidence="2">3.2.2.21</ecNumber>
    </recommendedName>
</protein>
<dbReference type="Pfam" id="PF00730">
    <property type="entry name" value="HhH-GPD"/>
    <property type="match status" value="1"/>
</dbReference>
<comment type="caution">
    <text evidence="6">The sequence shown here is derived from an EMBL/GenBank/DDBJ whole genome shotgun (WGS) entry which is preliminary data.</text>
</comment>
<dbReference type="PANTHER" id="PTHR43003">
    <property type="entry name" value="DNA-3-METHYLADENINE GLYCOSYLASE"/>
    <property type="match status" value="1"/>
</dbReference>
<dbReference type="RefSeq" id="WP_202955778.1">
    <property type="nucleotide sequence ID" value="NZ_JAPCID010000009.1"/>
</dbReference>
<dbReference type="InterPro" id="IPR003265">
    <property type="entry name" value="HhH-GPD_domain"/>
</dbReference>
<keyword evidence="3" id="KW-0227">DNA damage</keyword>
<gene>
    <name evidence="6" type="ORF">OJ962_08090</name>
</gene>
<sequence length="204" mass="22289">MDAADAHLAQDPVMADLIERFGGPLGPDEGEPRTDLYGALLRSITGQQLSVKAAAAIYGRLIARFGDRAPTPEELLADDPEELRAAAGLSRAKTASLRSLAEHVIDGRLQLDQLDALPDEEVIRELVAVKGIGEWTAHMYLMFTLRRPDVLPTGDQGIKNAVMTAYGLDAVPTPDALTELAEPWRPHRTRACLYLWRSLDNEPA</sequence>
<dbReference type="EC" id="3.2.2.21" evidence="2"/>
<dbReference type="PANTHER" id="PTHR43003:SF5">
    <property type="entry name" value="DNA-3-METHYLADENINE GLYCOSYLASE"/>
    <property type="match status" value="1"/>
</dbReference>
<reference evidence="6" key="1">
    <citation type="submission" date="2022-10" db="EMBL/GenBank/DDBJ databases">
        <title>The WGS of Solirubrobacter sp. CPCC 204708.</title>
        <authorList>
            <person name="Jiang Z."/>
        </authorList>
    </citation>
    <scope>NUCLEOTIDE SEQUENCE</scope>
    <source>
        <strain evidence="6">CPCC 204708</strain>
    </source>
</reference>
<dbReference type="InterPro" id="IPR011257">
    <property type="entry name" value="DNA_glycosylase"/>
</dbReference>
<evidence type="ECO:0000256" key="3">
    <source>
        <dbReference type="ARBA" id="ARBA00022763"/>
    </source>
</evidence>
<evidence type="ECO:0000256" key="4">
    <source>
        <dbReference type="ARBA" id="ARBA00023204"/>
    </source>
</evidence>